<feature type="signal peptide" evidence="2">
    <location>
        <begin position="1"/>
        <end position="23"/>
    </location>
</feature>
<dbReference type="Proteomes" id="UP000050795">
    <property type="component" value="Unassembled WGS sequence"/>
</dbReference>
<dbReference type="InterPro" id="IPR019172">
    <property type="entry name" value="Osteopetrosis-assoc_TM_1"/>
</dbReference>
<proteinExistence type="predicted"/>
<name>A0AA85INS6_TRIRE</name>
<dbReference type="AlphaFoldDB" id="A0AA85INS6"/>
<keyword evidence="1" id="KW-1133">Transmembrane helix</keyword>
<sequence length="371" mass="42518">MSFEAKLTTLVFLLIIIRRSCVSVESNRPYFVNIDENDAVCMEYRQNVSLYIKDIVYNMSSNTAPVSFCGWCGGGLQRIKSIVENREIHNADGKSCYDLLTNTEKGTIDSIDFIFDKWNSSFCSHCLEESALYHNVSISDRSIYKVRRSNNSLGIFYNLEAYSDKVITFFDKLDDTLNCFNKFFSIPNISILNVLNFPSSKSLNISHLVCNNCSTVYYALLDFYNNQLLRYNTLEGDHGKLKVLAQNGYRFAVCLDVQDAINRTQWAWYNLFQCRTEEINPIGYLLPLLICIVFLITFHALAQSVCRHPVHLMVYRPKRVEPTIRTQQRLLSTSSVTQDHTSLVRTYGSIESVVETNLINKNTVTRSLSSS</sequence>
<accession>A0AA85INS6</accession>
<dbReference type="GO" id="GO:0005829">
    <property type="term" value="C:cytosol"/>
    <property type="evidence" value="ECO:0007669"/>
    <property type="project" value="TreeGrafter"/>
</dbReference>
<evidence type="ECO:0000313" key="4">
    <source>
        <dbReference type="WBParaSite" id="TREG1_100020.1"/>
    </source>
</evidence>
<feature type="chain" id="PRO_5041676656" description="Osteopetrosis-associated transmembrane protein 1" evidence="2">
    <location>
        <begin position="24"/>
        <end position="371"/>
    </location>
</feature>
<reference evidence="4" key="2">
    <citation type="submission" date="2023-11" db="UniProtKB">
        <authorList>
            <consortium name="WormBaseParasite"/>
        </authorList>
    </citation>
    <scope>IDENTIFICATION</scope>
</reference>
<organism evidence="3 4">
    <name type="scientific">Trichobilharzia regenti</name>
    <name type="common">Nasal bird schistosome</name>
    <dbReference type="NCBI Taxonomy" id="157069"/>
    <lineage>
        <taxon>Eukaryota</taxon>
        <taxon>Metazoa</taxon>
        <taxon>Spiralia</taxon>
        <taxon>Lophotrochozoa</taxon>
        <taxon>Platyhelminthes</taxon>
        <taxon>Trematoda</taxon>
        <taxon>Digenea</taxon>
        <taxon>Strigeidida</taxon>
        <taxon>Schistosomatoidea</taxon>
        <taxon>Schistosomatidae</taxon>
        <taxon>Trichobilharzia</taxon>
    </lineage>
</organism>
<evidence type="ECO:0000313" key="3">
    <source>
        <dbReference type="Proteomes" id="UP000050795"/>
    </source>
</evidence>
<protein>
    <recommendedName>
        <fullName evidence="5">Osteopetrosis-associated transmembrane protein 1</fullName>
    </recommendedName>
</protein>
<keyword evidence="1" id="KW-0812">Transmembrane</keyword>
<feature type="transmembrane region" description="Helical" evidence="1">
    <location>
        <begin position="282"/>
        <end position="302"/>
    </location>
</feature>
<reference evidence="3" key="1">
    <citation type="submission" date="2022-06" db="EMBL/GenBank/DDBJ databases">
        <authorList>
            <person name="Berger JAMES D."/>
            <person name="Berger JAMES D."/>
        </authorList>
    </citation>
    <scope>NUCLEOTIDE SEQUENCE [LARGE SCALE GENOMIC DNA]</scope>
</reference>
<evidence type="ECO:0008006" key="5">
    <source>
        <dbReference type="Google" id="ProtNLM"/>
    </source>
</evidence>
<keyword evidence="3" id="KW-1185">Reference proteome</keyword>
<evidence type="ECO:0000256" key="1">
    <source>
        <dbReference type="SAM" id="Phobius"/>
    </source>
</evidence>
<dbReference type="WBParaSite" id="TREG1_100020.1">
    <property type="protein sequence ID" value="TREG1_100020.1"/>
    <property type="gene ID" value="TREG1_100020"/>
</dbReference>
<keyword evidence="1" id="KW-0472">Membrane</keyword>
<evidence type="ECO:0000256" key="2">
    <source>
        <dbReference type="SAM" id="SignalP"/>
    </source>
</evidence>
<dbReference type="Pfam" id="PF09777">
    <property type="entry name" value="OSTMP1"/>
    <property type="match status" value="1"/>
</dbReference>
<dbReference type="PANTHER" id="PTHR15644">
    <property type="entry name" value="OSTEOPETROSIS ASSOCIATED TRANSMEMBRANE PROTEIN 1"/>
    <property type="match status" value="1"/>
</dbReference>
<dbReference type="PANTHER" id="PTHR15644:SF2">
    <property type="entry name" value="OSTEOPETROSIS-ASSOCIATED TRANSMEMBRANE PROTEIN 1"/>
    <property type="match status" value="1"/>
</dbReference>
<keyword evidence="2" id="KW-0732">Signal</keyword>